<evidence type="ECO:0000313" key="3">
    <source>
        <dbReference type="Proteomes" id="UP001519460"/>
    </source>
</evidence>
<gene>
    <name evidence="2" type="ORF">BaRGS_00034796</name>
</gene>
<dbReference type="AlphaFoldDB" id="A0ABD0JGF5"/>
<organism evidence="2 3">
    <name type="scientific">Batillaria attramentaria</name>
    <dbReference type="NCBI Taxonomy" id="370345"/>
    <lineage>
        <taxon>Eukaryota</taxon>
        <taxon>Metazoa</taxon>
        <taxon>Spiralia</taxon>
        <taxon>Lophotrochozoa</taxon>
        <taxon>Mollusca</taxon>
        <taxon>Gastropoda</taxon>
        <taxon>Caenogastropoda</taxon>
        <taxon>Sorbeoconcha</taxon>
        <taxon>Cerithioidea</taxon>
        <taxon>Batillariidae</taxon>
        <taxon>Batillaria</taxon>
    </lineage>
</organism>
<evidence type="ECO:0000313" key="2">
    <source>
        <dbReference type="EMBL" id="KAK7473967.1"/>
    </source>
</evidence>
<keyword evidence="1" id="KW-0732">Signal</keyword>
<dbReference type="Proteomes" id="UP001519460">
    <property type="component" value="Unassembled WGS sequence"/>
</dbReference>
<accession>A0ABD0JGF5</accession>
<proteinExistence type="predicted"/>
<sequence>MLQERHALVLILLAVLQLSLAVFTLIEDRWHGGFKAEVKLEAPVELQNWTVHLVFDQPVEGLLEQLPPWVHSTVYALFYYSHVPSVWQYDVTELSSLEYLVHSEEWNAHVRAGRKLTLHIAGTPQDLLLVITENDCYTISMGDDDIIVLWMNHRHSFMSVLEKTIEHEPDKVIHSSLLEMRKTYGDLLADYHCLDKRVGHVAIDEENLKLLLQDQADFSDYTG</sequence>
<feature type="chain" id="PRO_5044826422" evidence="1">
    <location>
        <begin position="22"/>
        <end position="223"/>
    </location>
</feature>
<protein>
    <submittedName>
        <fullName evidence="2">Uncharacterized protein</fullName>
    </submittedName>
</protein>
<reference evidence="2 3" key="1">
    <citation type="journal article" date="2023" name="Sci. Data">
        <title>Genome assembly of the Korean intertidal mud-creeper Batillaria attramentaria.</title>
        <authorList>
            <person name="Patra A.K."/>
            <person name="Ho P.T."/>
            <person name="Jun S."/>
            <person name="Lee S.J."/>
            <person name="Kim Y."/>
            <person name="Won Y.J."/>
        </authorList>
    </citation>
    <scope>NUCLEOTIDE SEQUENCE [LARGE SCALE GENOMIC DNA]</scope>
    <source>
        <strain evidence="2">Wonlab-2016</strain>
    </source>
</reference>
<comment type="caution">
    <text evidence="2">The sequence shown here is derived from an EMBL/GenBank/DDBJ whole genome shotgun (WGS) entry which is preliminary data.</text>
</comment>
<feature type="signal peptide" evidence="1">
    <location>
        <begin position="1"/>
        <end position="21"/>
    </location>
</feature>
<evidence type="ECO:0000256" key="1">
    <source>
        <dbReference type="SAM" id="SignalP"/>
    </source>
</evidence>
<name>A0ABD0JGF5_9CAEN</name>
<dbReference type="EMBL" id="JACVVK020000452">
    <property type="protein sequence ID" value="KAK7473967.1"/>
    <property type="molecule type" value="Genomic_DNA"/>
</dbReference>
<keyword evidence="3" id="KW-1185">Reference proteome</keyword>